<reference evidence="1" key="1">
    <citation type="submission" date="2017-02" db="EMBL/GenBank/DDBJ databases">
        <title>Delving into the versatile metabolic prowess of the omnipresent phylum Bacteroidetes.</title>
        <authorList>
            <person name="Nobu M.K."/>
            <person name="Mei R."/>
            <person name="Narihiro T."/>
            <person name="Kuroda K."/>
            <person name="Liu W.-T."/>
        </authorList>
    </citation>
    <scope>NUCLEOTIDE SEQUENCE</scope>
    <source>
        <strain evidence="1">ADurb.Bin276</strain>
    </source>
</reference>
<dbReference type="Proteomes" id="UP000485569">
    <property type="component" value="Unassembled WGS sequence"/>
</dbReference>
<dbReference type="AlphaFoldDB" id="A0A1V5T400"/>
<organism evidence="1">
    <name type="scientific">Candidatus Atribacter allofermentans</name>
    <dbReference type="NCBI Taxonomy" id="1852833"/>
    <lineage>
        <taxon>Bacteria</taxon>
        <taxon>Pseudomonadati</taxon>
        <taxon>Atribacterota</taxon>
        <taxon>Atribacteria</taxon>
        <taxon>Atribacterales</taxon>
        <taxon>Atribacteraceae</taxon>
        <taxon>Atribacter</taxon>
    </lineage>
</organism>
<accession>A0A1V5T400</accession>
<protein>
    <submittedName>
        <fullName evidence="1">Uncharacterized protein</fullName>
    </submittedName>
</protein>
<comment type="caution">
    <text evidence="1">The sequence shown here is derived from an EMBL/GenBank/DDBJ whole genome shotgun (WGS) entry which is preliminary data.</text>
</comment>
<dbReference type="EMBL" id="MWBQ01000018">
    <property type="protein sequence ID" value="OQA61458.1"/>
    <property type="molecule type" value="Genomic_DNA"/>
</dbReference>
<name>A0A1V5T400_9BACT</name>
<proteinExistence type="predicted"/>
<evidence type="ECO:0000313" key="1">
    <source>
        <dbReference type="EMBL" id="OQA61458.1"/>
    </source>
</evidence>
<sequence length="123" mass="14160">MRSGLQRKGEMSFPILERNEKVVSILDLPKDLTDFIFSRAREVFGAQELGITTREWAHVLGVTDRMVRLWRSGLQPLHKRYILSVARAAQDYCKRARARIDSIQEWAEQVVIMSAVDGMKEGK</sequence>
<gene>
    <name evidence="1" type="ORF">BWY41_00138</name>
</gene>